<sequence length="203" mass="22769">MTRTLNSNSNPTTTTKTVKFLYSYGGKILPRYTDGKLRYVGGFTRVLSVDRSISFKDLMAKFEQLCGSPMRLKCKLPNEDLDVLVSITCDDDLANVFSEYDLFSLRTQKDVKITAVLFPVKPLQKTSPVSSVDDACSTVSSSEFSTPPYSVAGSRSAPPRSRNSSPSYRPCCDHGRIPRHLYRCCEQGRPRQSCVTPQWNRCQ</sequence>
<organism evidence="1 2">
    <name type="scientific">Vaccinium darrowii</name>
    <dbReference type="NCBI Taxonomy" id="229202"/>
    <lineage>
        <taxon>Eukaryota</taxon>
        <taxon>Viridiplantae</taxon>
        <taxon>Streptophyta</taxon>
        <taxon>Embryophyta</taxon>
        <taxon>Tracheophyta</taxon>
        <taxon>Spermatophyta</taxon>
        <taxon>Magnoliopsida</taxon>
        <taxon>eudicotyledons</taxon>
        <taxon>Gunneridae</taxon>
        <taxon>Pentapetalae</taxon>
        <taxon>asterids</taxon>
        <taxon>Ericales</taxon>
        <taxon>Ericaceae</taxon>
        <taxon>Vaccinioideae</taxon>
        <taxon>Vaccinieae</taxon>
        <taxon>Vaccinium</taxon>
    </lineage>
</organism>
<name>A0ACB7YZR4_9ERIC</name>
<keyword evidence="2" id="KW-1185">Reference proteome</keyword>
<accession>A0ACB7YZR4</accession>
<evidence type="ECO:0000313" key="1">
    <source>
        <dbReference type="EMBL" id="KAH7858823.1"/>
    </source>
</evidence>
<proteinExistence type="predicted"/>
<protein>
    <submittedName>
        <fullName evidence="1">Uncharacterized protein</fullName>
    </submittedName>
</protein>
<dbReference type="EMBL" id="CM037153">
    <property type="protein sequence ID" value="KAH7858823.1"/>
    <property type="molecule type" value="Genomic_DNA"/>
</dbReference>
<gene>
    <name evidence="1" type="ORF">Vadar_028417</name>
</gene>
<dbReference type="Proteomes" id="UP000828048">
    <property type="component" value="Chromosome 3"/>
</dbReference>
<evidence type="ECO:0000313" key="2">
    <source>
        <dbReference type="Proteomes" id="UP000828048"/>
    </source>
</evidence>
<reference evidence="1 2" key="1">
    <citation type="journal article" date="2021" name="Hortic Res">
        <title>High-quality reference genome and annotation aids understanding of berry development for evergreen blueberry (Vaccinium darrowii).</title>
        <authorList>
            <person name="Yu J."/>
            <person name="Hulse-Kemp A.M."/>
            <person name="Babiker E."/>
            <person name="Staton M."/>
        </authorList>
    </citation>
    <scope>NUCLEOTIDE SEQUENCE [LARGE SCALE GENOMIC DNA]</scope>
    <source>
        <strain evidence="2">cv. NJ 8807/NJ 8810</strain>
        <tissue evidence="1">Young leaf</tissue>
    </source>
</reference>
<comment type="caution">
    <text evidence="1">The sequence shown here is derived from an EMBL/GenBank/DDBJ whole genome shotgun (WGS) entry which is preliminary data.</text>
</comment>